<feature type="domain" description="Peptidase M20 dimerisation" evidence="7">
    <location>
        <begin position="657"/>
        <end position="745"/>
    </location>
</feature>
<dbReference type="InterPro" id="IPR016160">
    <property type="entry name" value="Ald_DH_CS_CYS"/>
</dbReference>
<dbReference type="SUPFAM" id="SSF53187">
    <property type="entry name" value="Zn-dependent exopeptidases"/>
    <property type="match status" value="1"/>
</dbReference>
<dbReference type="InterPro" id="IPR052030">
    <property type="entry name" value="Peptidase_M20/M20A_hydrolases"/>
</dbReference>
<dbReference type="SUPFAM" id="SSF53720">
    <property type="entry name" value="ALDH-like"/>
    <property type="match status" value="1"/>
</dbReference>
<feature type="domain" description="Aldehyde dehydrogenase" evidence="6">
    <location>
        <begin position="22"/>
        <end position="478"/>
    </location>
</feature>
<feature type="active site" evidence="4">
    <location>
        <position position="252"/>
    </location>
</feature>
<dbReference type="FunFam" id="3.40.605.10:FF:000007">
    <property type="entry name" value="NAD/NADP-dependent betaine aldehyde dehydrogenase"/>
    <property type="match status" value="1"/>
</dbReference>
<dbReference type="InterPro" id="IPR016161">
    <property type="entry name" value="Ald_DH/histidinol_DH"/>
</dbReference>
<evidence type="ECO:0000256" key="2">
    <source>
        <dbReference type="ARBA" id="ARBA00009986"/>
    </source>
</evidence>
<keyword evidence="3 5" id="KW-0560">Oxidoreductase</keyword>
<dbReference type="NCBIfam" id="TIGR01891">
    <property type="entry name" value="amidohydrolases"/>
    <property type="match status" value="1"/>
</dbReference>
<dbReference type="Pfam" id="PF00171">
    <property type="entry name" value="Aldedh"/>
    <property type="match status" value="1"/>
</dbReference>
<dbReference type="Gene3D" id="3.40.630.10">
    <property type="entry name" value="Zn peptidases"/>
    <property type="match status" value="1"/>
</dbReference>
<dbReference type="SUPFAM" id="SSF55031">
    <property type="entry name" value="Bacterial exopeptidase dimerisation domain"/>
    <property type="match status" value="1"/>
</dbReference>
<dbReference type="Gene3D" id="3.40.309.10">
    <property type="entry name" value="Aldehyde Dehydrogenase, Chain A, domain 2"/>
    <property type="match status" value="1"/>
</dbReference>
<gene>
    <name evidence="8" type="ORF">INT46_000473</name>
</gene>
<dbReference type="InterPro" id="IPR036264">
    <property type="entry name" value="Bact_exopeptidase_dim_dom"/>
</dbReference>
<evidence type="ECO:0000259" key="6">
    <source>
        <dbReference type="Pfam" id="PF00171"/>
    </source>
</evidence>
<evidence type="ECO:0000313" key="8">
    <source>
        <dbReference type="EMBL" id="KAG2195048.1"/>
    </source>
</evidence>
<dbReference type="CDD" id="cd03887">
    <property type="entry name" value="M20_Acy1L2"/>
    <property type="match status" value="1"/>
</dbReference>
<comment type="caution">
    <text evidence="8">The sequence shown here is derived from an EMBL/GenBank/DDBJ whole genome shotgun (WGS) entry which is preliminary data.</text>
</comment>
<dbReference type="EMBL" id="JAEPRC010000546">
    <property type="protein sequence ID" value="KAG2195048.1"/>
    <property type="molecule type" value="Genomic_DNA"/>
</dbReference>
<dbReference type="Gene3D" id="3.40.605.10">
    <property type="entry name" value="Aldehyde Dehydrogenase, Chain A, domain 1"/>
    <property type="match status" value="1"/>
</dbReference>
<sequence length="879" mass="96373">MSRLLWPITGKQFTPYIHGQFVKPSSQYIRKLVNPNDKSHLVDIHEASPSQVEEAIVSAKGVSVNSEWQTNPKYRRDRLLALAQRLEQNDHDMAHIESLQTGKPLSDSLYEISDVVDCLRYYAGYCDKFYGQSQALNNMHTYTTREPLGTVSLITSFNYPLLLVGWKLGPALAAGNSAIVKPAPQTPLSSLALADLATDILPPGVLNVLPGGIEVSRSLIDRTDKTSFTGSTQVGQKIMRHAADRLLPLTLECGGKNAAIVCNDADLDKTVESIAMGAFSNAGQNCCAISRVFVHKSIYDTFLDKLSNTVHNSWKATLDVEGENEYNLYGPLIDDNQYKRVLKYVENSNQTPFFTGKISTTTSSQGYFVPPTIFANVNDNTPLATEEIFGPILSVMEPFDNLDEAINRVNQSVYGLASGIFSQDIKKAHKAASLIKAGFIWVNTYNVMPPSLPFGGRNLSGIGKDLGKSALDQFSFEKSLSMSNDIKQSVNSTIKSIDKELREISLQVHGNPEIGDNEFQACKVLCEYMEKKGFEVTREVAGLKTSFLAKFSNSKSGRRVGFASEYDALPGIGHACGHNLIAIQGVACAISMKTLMDKNLVQGTVVLFGTPAEESSSGKINFVKEGLFKDNVDVALMLHPTAQDLLYGRLLAMDNLEIEYIGKPAHASMAPWEGINALDAMVQAITSIGLMRQQILTTDRVHGIIKKGGESPNVIPDKVSASYRARSLTKNQLASLKSRVENCFKGAGYATGCEVILNWHKMGPIDDVFMNDAMAANFKNYMEDEGIVYKDRSQEEQIVVASTDFGNVSYSVPGIHPTYAIHTNAGNHTKEFTDASKTEIAHEDTLRAAKCLTLTAADVLMDDELYKQVVADFEKGKPQ</sequence>
<dbReference type="InterPro" id="IPR016163">
    <property type="entry name" value="Ald_DH_C"/>
</dbReference>
<dbReference type="GO" id="GO:0019413">
    <property type="term" value="P:acetate biosynthetic process"/>
    <property type="evidence" value="ECO:0007669"/>
    <property type="project" value="UniProtKB-ARBA"/>
</dbReference>
<dbReference type="Gene3D" id="3.30.70.360">
    <property type="match status" value="1"/>
</dbReference>
<dbReference type="InterPro" id="IPR011650">
    <property type="entry name" value="Peptidase_M20_dimer"/>
</dbReference>
<proteinExistence type="inferred from homology"/>
<protein>
    <submittedName>
        <fullName evidence="8">Uncharacterized protein</fullName>
    </submittedName>
</protein>
<dbReference type="OrthoDB" id="310895at2759"/>
<dbReference type="InterPro" id="IPR017439">
    <property type="entry name" value="Amidohydrolase"/>
</dbReference>
<dbReference type="CDD" id="cd07078">
    <property type="entry name" value="ALDH"/>
    <property type="match status" value="1"/>
</dbReference>
<dbReference type="Pfam" id="PF07687">
    <property type="entry name" value="M20_dimer"/>
    <property type="match status" value="1"/>
</dbReference>
<dbReference type="InterPro" id="IPR002933">
    <property type="entry name" value="Peptidase_M20"/>
</dbReference>
<dbReference type="AlphaFoldDB" id="A0A8H7QLX4"/>
<dbReference type="PANTHER" id="PTHR30575:SF0">
    <property type="entry name" value="XAA-ARG DIPEPTIDASE"/>
    <property type="match status" value="1"/>
</dbReference>
<dbReference type="PANTHER" id="PTHR30575">
    <property type="entry name" value="PEPTIDASE M20"/>
    <property type="match status" value="1"/>
</dbReference>
<accession>A0A8H7QLX4</accession>
<dbReference type="PROSITE" id="PS00687">
    <property type="entry name" value="ALDEHYDE_DEHYDR_GLU"/>
    <property type="match status" value="1"/>
</dbReference>
<evidence type="ECO:0000256" key="4">
    <source>
        <dbReference type="PROSITE-ProRule" id="PRU10007"/>
    </source>
</evidence>
<comment type="similarity">
    <text evidence="1">Belongs to the peptidase M20A family.</text>
</comment>
<dbReference type="InterPro" id="IPR029510">
    <property type="entry name" value="Ald_DH_CS_GLU"/>
</dbReference>
<organism evidence="8 9">
    <name type="scientific">Mucor plumbeus</name>
    <dbReference type="NCBI Taxonomy" id="97098"/>
    <lineage>
        <taxon>Eukaryota</taxon>
        <taxon>Fungi</taxon>
        <taxon>Fungi incertae sedis</taxon>
        <taxon>Mucoromycota</taxon>
        <taxon>Mucoromycotina</taxon>
        <taxon>Mucoromycetes</taxon>
        <taxon>Mucorales</taxon>
        <taxon>Mucorineae</taxon>
        <taxon>Mucoraceae</taxon>
        <taxon>Mucor</taxon>
    </lineage>
</organism>
<reference evidence="8" key="1">
    <citation type="submission" date="2020-12" db="EMBL/GenBank/DDBJ databases">
        <title>Metabolic potential, ecology and presence of endohyphal bacteria is reflected in genomic diversity of Mucoromycotina.</title>
        <authorList>
            <person name="Muszewska A."/>
            <person name="Okrasinska A."/>
            <person name="Steczkiewicz K."/>
            <person name="Drgas O."/>
            <person name="Orlowska M."/>
            <person name="Perlinska-Lenart U."/>
            <person name="Aleksandrzak-Piekarczyk T."/>
            <person name="Szatraj K."/>
            <person name="Zielenkiewicz U."/>
            <person name="Pilsyk S."/>
            <person name="Malc E."/>
            <person name="Mieczkowski P."/>
            <person name="Kruszewska J.S."/>
            <person name="Biernat P."/>
            <person name="Pawlowska J."/>
        </authorList>
    </citation>
    <scope>NUCLEOTIDE SEQUENCE</scope>
    <source>
        <strain evidence="8">CBS 226.32</strain>
    </source>
</reference>
<dbReference type="GO" id="GO:0016805">
    <property type="term" value="F:dipeptidase activity"/>
    <property type="evidence" value="ECO:0007669"/>
    <property type="project" value="TreeGrafter"/>
</dbReference>
<evidence type="ECO:0000256" key="1">
    <source>
        <dbReference type="ARBA" id="ARBA00006247"/>
    </source>
</evidence>
<dbReference type="InterPro" id="IPR016162">
    <property type="entry name" value="Ald_DH_N"/>
</dbReference>
<dbReference type="FunFam" id="3.30.70.360:FF:000004">
    <property type="entry name" value="Peptidase M20 domain-containing protein 2"/>
    <property type="match status" value="1"/>
</dbReference>
<evidence type="ECO:0000256" key="3">
    <source>
        <dbReference type="ARBA" id="ARBA00023002"/>
    </source>
</evidence>
<evidence type="ECO:0000259" key="7">
    <source>
        <dbReference type="Pfam" id="PF07687"/>
    </source>
</evidence>
<dbReference type="Proteomes" id="UP000650833">
    <property type="component" value="Unassembled WGS sequence"/>
</dbReference>
<dbReference type="FunFam" id="3.40.309.10:FF:000001">
    <property type="entry name" value="Mitochondrial aldehyde dehydrogenase 2"/>
    <property type="match status" value="1"/>
</dbReference>
<dbReference type="GO" id="GO:0016620">
    <property type="term" value="F:oxidoreductase activity, acting on the aldehyde or oxo group of donors, NAD or NADP as acceptor"/>
    <property type="evidence" value="ECO:0007669"/>
    <property type="project" value="InterPro"/>
</dbReference>
<name>A0A8H7QLX4_9FUNG</name>
<evidence type="ECO:0000313" key="9">
    <source>
        <dbReference type="Proteomes" id="UP000650833"/>
    </source>
</evidence>
<evidence type="ECO:0000256" key="5">
    <source>
        <dbReference type="RuleBase" id="RU003345"/>
    </source>
</evidence>
<keyword evidence="9" id="KW-1185">Reference proteome</keyword>
<dbReference type="Pfam" id="PF01546">
    <property type="entry name" value="Peptidase_M20"/>
    <property type="match status" value="1"/>
</dbReference>
<dbReference type="InterPro" id="IPR015590">
    <property type="entry name" value="Aldehyde_DH_dom"/>
</dbReference>
<comment type="similarity">
    <text evidence="2 5">Belongs to the aldehyde dehydrogenase family.</text>
</comment>
<dbReference type="PROSITE" id="PS00070">
    <property type="entry name" value="ALDEHYDE_DEHYDR_CYS"/>
    <property type="match status" value="1"/>
</dbReference>